<evidence type="ECO:0000313" key="10">
    <source>
        <dbReference type="Proteomes" id="UP000326611"/>
    </source>
</evidence>
<evidence type="ECO:0000256" key="6">
    <source>
        <dbReference type="ARBA" id="ARBA00022989"/>
    </source>
</evidence>
<dbReference type="PANTHER" id="PTHR34979:SF1">
    <property type="entry name" value="INNER MEMBRANE PROTEIN YGAZ"/>
    <property type="match status" value="1"/>
</dbReference>
<feature type="transmembrane region" description="Helical" evidence="8">
    <location>
        <begin position="6"/>
        <end position="26"/>
    </location>
</feature>
<dbReference type="InterPro" id="IPR011606">
    <property type="entry name" value="Brnchd-chn_aa_trnsp_permease"/>
</dbReference>
<evidence type="ECO:0000256" key="1">
    <source>
        <dbReference type="ARBA" id="ARBA00004651"/>
    </source>
</evidence>
<reference evidence="9 10" key="1">
    <citation type="submission" date="2019-09" db="EMBL/GenBank/DDBJ databases">
        <authorList>
            <person name="Chandra G."/>
            <person name="Truman W A."/>
        </authorList>
    </citation>
    <scope>NUCLEOTIDE SEQUENCE [LARGE SCALE GENOMIC DNA]</scope>
    <source>
        <strain evidence="9">PS918</strain>
    </source>
</reference>
<dbReference type="Proteomes" id="UP000326611">
    <property type="component" value="Unassembled WGS sequence"/>
</dbReference>
<evidence type="ECO:0000256" key="8">
    <source>
        <dbReference type="SAM" id="Phobius"/>
    </source>
</evidence>
<dbReference type="AlphaFoldDB" id="A0A5E7QZT6"/>
<evidence type="ECO:0000256" key="3">
    <source>
        <dbReference type="ARBA" id="ARBA00022448"/>
    </source>
</evidence>
<name>A0A5E7QZT6_PSEFL</name>
<evidence type="ECO:0000256" key="5">
    <source>
        <dbReference type="ARBA" id="ARBA00022692"/>
    </source>
</evidence>
<dbReference type="Pfam" id="PF03591">
    <property type="entry name" value="AzlC"/>
    <property type="match status" value="1"/>
</dbReference>
<keyword evidence="4" id="KW-1003">Cell membrane</keyword>
<sequence>MGGVRALLPLIPGVIPFGLLTGVMAINMGMSPGTTMGMTLLFYSGSAQMVALQLLHNGVLPMAIVVTALVINLRFIMYSASLAPHLHALPRRWTWPVSYMLSDQSYALCTLKLSSGELGRFAHHYYAGTAVSMWLCWQVSVLAGVYVGASIPETWSLGFAIPLSFLALLVPGIRNAASLGAAVVGGAIAVLAVNMPYNLGLVTASIGGVVAGLLIESARKSPLTTTLARDIEGEAP</sequence>
<evidence type="ECO:0000256" key="7">
    <source>
        <dbReference type="ARBA" id="ARBA00023136"/>
    </source>
</evidence>
<comment type="subcellular location">
    <subcellularLocation>
        <location evidence="1">Cell membrane</location>
        <topology evidence="1">Multi-pass membrane protein</topology>
    </subcellularLocation>
</comment>
<protein>
    <submittedName>
        <fullName evidence="9">Inner membrane protein YgaZ</fullName>
    </submittedName>
</protein>
<feature type="transmembrane region" description="Helical" evidence="8">
    <location>
        <begin position="125"/>
        <end position="148"/>
    </location>
</feature>
<evidence type="ECO:0000313" key="9">
    <source>
        <dbReference type="EMBL" id="VVP67334.1"/>
    </source>
</evidence>
<comment type="similarity">
    <text evidence="2">Belongs to the AzlC family.</text>
</comment>
<accession>A0A5E7QZT6</accession>
<proteinExistence type="inferred from homology"/>
<evidence type="ECO:0000256" key="2">
    <source>
        <dbReference type="ARBA" id="ARBA00010735"/>
    </source>
</evidence>
<evidence type="ECO:0000256" key="4">
    <source>
        <dbReference type="ARBA" id="ARBA00022475"/>
    </source>
</evidence>
<keyword evidence="3" id="KW-0813">Transport</keyword>
<dbReference type="GO" id="GO:1903785">
    <property type="term" value="P:L-valine transmembrane transport"/>
    <property type="evidence" value="ECO:0007669"/>
    <property type="project" value="TreeGrafter"/>
</dbReference>
<organism evidence="9 10">
    <name type="scientific">Pseudomonas fluorescens</name>
    <dbReference type="NCBI Taxonomy" id="294"/>
    <lineage>
        <taxon>Bacteria</taxon>
        <taxon>Pseudomonadati</taxon>
        <taxon>Pseudomonadota</taxon>
        <taxon>Gammaproteobacteria</taxon>
        <taxon>Pseudomonadales</taxon>
        <taxon>Pseudomonadaceae</taxon>
        <taxon>Pseudomonas</taxon>
    </lineage>
</organism>
<keyword evidence="5 8" id="KW-0812">Transmembrane</keyword>
<dbReference type="PANTHER" id="PTHR34979">
    <property type="entry name" value="INNER MEMBRANE PROTEIN YGAZ"/>
    <property type="match status" value="1"/>
</dbReference>
<keyword evidence="6 8" id="KW-1133">Transmembrane helix</keyword>
<gene>
    <name evidence="9" type="primary">ygaZ</name>
    <name evidence="9" type="ORF">PS918_00554</name>
</gene>
<feature type="transmembrane region" description="Helical" evidence="8">
    <location>
        <begin position="199"/>
        <end position="215"/>
    </location>
</feature>
<keyword evidence="7 8" id="KW-0472">Membrane</keyword>
<dbReference type="GO" id="GO:0005886">
    <property type="term" value="C:plasma membrane"/>
    <property type="evidence" value="ECO:0007669"/>
    <property type="project" value="UniProtKB-SubCell"/>
</dbReference>
<feature type="transmembrane region" description="Helical" evidence="8">
    <location>
        <begin position="177"/>
        <end position="193"/>
    </location>
</feature>
<dbReference type="EMBL" id="CABVIY010000001">
    <property type="protein sequence ID" value="VVP67334.1"/>
    <property type="molecule type" value="Genomic_DNA"/>
</dbReference>